<sequence>MGWRKRKKKYSFILLVYSSMALTNVLNCCGFQAEIGLRVLVDKSLISLSEEIHTVIMHGLLEELGQNIVLEESRKWSRVWLPEQFYNVKLENMEKKVQAVCHNSGKDSMIMAEALSKMSHLRLLIMKGVNISENLSFLSNELRYMEWYRYPFKYLPSSFHPNQLVELILRYSSIKQLWKGKKVLCIFLFCLFFPVKNVT</sequence>
<feature type="domain" description="Disease resistance protein Roq1-like winged-helix" evidence="3">
    <location>
        <begin position="24"/>
        <end position="73"/>
    </location>
</feature>
<dbReference type="InterPro" id="IPR058192">
    <property type="entry name" value="WHD_ROQ1-like"/>
</dbReference>
<proteinExistence type="predicted"/>
<protein>
    <recommendedName>
        <fullName evidence="3">Disease resistance protein Roq1-like winged-helix domain-containing protein</fullName>
    </recommendedName>
</protein>
<evidence type="ECO:0000259" key="3">
    <source>
        <dbReference type="Pfam" id="PF23282"/>
    </source>
</evidence>
<dbReference type="AlphaFoldDB" id="A0A9D4VQM4"/>
<gene>
    <name evidence="4" type="ORF">KIW84_073636</name>
</gene>
<dbReference type="PANTHER" id="PTHR11017">
    <property type="entry name" value="LEUCINE-RICH REPEAT-CONTAINING PROTEIN"/>
    <property type="match status" value="1"/>
</dbReference>
<dbReference type="InterPro" id="IPR044974">
    <property type="entry name" value="Disease_R_plants"/>
</dbReference>
<accession>A0A9D4VQM4</accession>
<keyword evidence="2" id="KW-0677">Repeat</keyword>
<dbReference type="Proteomes" id="UP001058974">
    <property type="component" value="Chromosome 7"/>
</dbReference>
<dbReference type="Gene3D" id="3.80.10.10">
    <property type="entry name" value="Ribonuclease Inhibitor"/>
    <property type="match status" value="1"/>
</dbReference>
<name>A0A9D4VQM4_PEA</name>
<keyword evidence="5" id="KW-1185">Reference proteome</keyword>
<dbReference type="PANTHER" id="PTHR11017:SF259">
    <property type="entry name" value="ADP-RIBOSYL CYCLASE_CYCLIC ADP-RIBOSE HYDROLASE"/>
    <property type="match status" value="1"/>
</dbReference>
<evidence type="ECO:0000256" key="1">
    <source>
        <dbReference type="ARBA" id="ARBA00022614"/>
    </source>
</evidence>
<keyword evidence="1" id="KW-0433">Leucine-rich repeat</keyword>
<reference evidence="4 5" key="1">
    <citation type="journal article" date="2022" name="Nat. Genet.">
        <title>Improved pea reference genome and pan-genome highlight genomic features and evolutionary characteristics.</title>
        <authorList>
            <person name="Yang T."/>
            <person name="Liu R."/>
            <person name="Luo Y."/>
            <person name="Hu S."/>
            <person name="Wang D."/>
            <person name="Wang C."/>
            <person name="Pandey M.K."/>
            <person name="Ge S."/>
            <person name="Xu Q."/>
            <person name="Li N."/>
            <person name="Li G."/>
            <person name="Huang Y."/>
            <person name="Saxena R.K."/>
            <person name="Ji Y."/>
            <person name="Li M."/>
            <person name="Yan X."/>
            <person name="He Y."/>
            <person name="Liu Y."/>
            <person name="Wang X."/>
            <person name="Xiang C."/>
            <person name="Varshney R.K."/>
            <person name="Ding H."/>
            <person name="Gao S."/>
            <person name="Zong X."/>
        </authorList>
    </citation>
    <scope>NUCLEOTIDE SEQUENCE [LARGE SCALE GENOMIC DNA]</scope>
    <source>
        <strain evidence="4 5">cv. Zhongwan 6</strain>
    </source>
</reference>
<dbReference type="Gramene" id="Psat07G0363600-T1">
    <property type="protein sequence ID" value="KAI5387618.1"/>
    <property type="gene ID" value="KIW84_073636"/>
</dbReference>
<dbReference type="InterPro" id="IPR011713">
    <property type="entry name" value="Leu-rich_rpt_3"/>
</dbReference>
<organism evidence="4 5">
    <name type="scientific">Pisum sativum</name>
    <name type="common">Garden pea</name>
    <name type="synonym">Lathyrus oleraceus</name>
    <dbReference type="NCBI Taxonomy" id="3888"/>
    <lineage>
        <taxon>Eukaryota</taxon>
        <taxon>Viridiplantae</taxon>
        <taxon>Streptophyta</taxon>
        <taxon>Embryophyta</taxon>
        <taxon>Tracheophyta</taxon>
        <taxon>Spermatophyta</taxon>
        <taxon>Magnoliopsida</taxon>
        <taxon>eudicotyledons</taxon>
        <taxon>Gunneridae</taxon>
        <taxon>Pentapetalae</taxon>
        <taxon>rosids</taxon>
        <taxon>fabids</taxon>
        <taxon>Fabales</taxon>
        <taxon>Fabaceae</taxon>
        <taxon>Papilionoideae</taxon>
        <taxon>50 kb inversion clade</taxon>
        <taxon>NPAAA clade</taxon>
        <taxon>Hologalegina</taxon>
        <taxon>IRL clade</taxon>
        <taxon>Fabeae</taxon>
        <taxon>Lathyrus</taxon>
    </lineage>
</organism>
<dbReference type="SUPFAM" id="SSF52058">
    <property type="entry name" value="L domain-like"/>
    <property type="match status" value="1"/>
</dbReference>
<evidence type="ECO:0000313" key="4">
    <source>
        <dbReference type="EMBL" id="KAI5387618.1"/>
    </source>
</evidence>
<dbReference type="EMBL" id="JAMSHJ010000007">
    <property type="protein sequence ID" value="KAI5387618.1"/>
    <property type="molecule type" value="Genomic_DNA"/>
</dbReference>
<evidence type="ECO:0000256" key="2">
    <source>
        <dbReference type="ARBA" id="ARBA00022737"/>
    </source>
</evidence>
<comment type="caution">
    <text evidence="4">The sequence shown here is derived from an EMBL/GenBank/DDBJ whole genome shotgun (WGS) entry which is preliminary data.</text>
</comment>
<evidence type="ECO:0000313" key="5">
    <source>
        <dbReference type="Proteomes" id="UP001058974"/>
    </source>
</evidence>
<dbReference type="Pfam" id="PF23282">
    <property type="entry name" value="WHD_ROQ1"/>
    <property type="match status" value="1"/>
</dbReference>
<dbReference type="GO" id="GO:0006952">
    <property type="term" value="P:defense response"/>
    <property type="evidence" value="ECO:0007669"/>
    <property type="project" value="InterPro"/>
</dbReference>
<dbReference type="Pfam" id="PF07725">
    <property type="entry name" value="LRR_3"/>
    <property type="match status" value="1"/>
</dbReference>
<dbReference type="InterPro" id="IPR032675">
    <property type="entry name" value="LRR_dom_sf"/>
</dbReference>